<evidence type="ECO:0000313" key="10">
    <source>
        <dbReference type="EMBL" id="PIO25134.1"/>
    </source>
</evidence>
<dbReference type="PANTHER" id="PTHR46481:SF10">
    <property type="entry name" value="ZINC FINGER BED DOMAIN-CONTAINING PROTEIN 39"/>
    <property type="match status" value="1"/>
</dbReference>
<organism evidence="10 11">
    <name type="scientific">Aquarana catesbeiana</name>
    <name type="common">American bullfrog</name>
    <name type="synonym">Rana catesbeiana</name>
    <dbReference type="NCBI Taxonomy" id="8400"/>
    <lineage>
        <taxon>Eukaryota</taxon>
        <taxon>Metazoa</taxon>
        <taxon>Chordata</taxon>
        <taxon>Craniata</taxon>
        <taxon>Vertebrata</taxon>
        <taxon>Euteleostomi</taxon>
        <taxon>Amphibia</taxon>
        <taxon>Batrachia</taxon>
        <taxon>Anura</taxon>
        <taxon>Neobatrachia</taxon>
        <taxon>Ranoidea</taxon>
        <taxon>Ranidae</taxon>
        <taxon>Aquarana</taxon>
    </lineage>
</organism>
<dbReference type="GO" id="GO:0003677">
    <property type="term" value="F:DNA binding"/>
    <property type="evidence" value="ECO:0007669"/>
    <property type="project" value="InterPro"/>
</dbReference>
<evidence type="ECO:0000256" key="8">
    <source>
        <dbReference type="PROSITE-ProRule" id="PRU00027"/>
    </source>
</evidence>
<evidence type="ECO:0000256" key="2">
    <source>
        <dbReference type="ARBA" id="ARBA00022723"/>
    </source>
</evidence>
<proteinExistence type="predicted"/>
<dbReference type="SMART" id="SM00614">
    <property type="entry name" value="ZnF_BED"/>
    <property type="match status" value="1"/>
</dbReference>
<dbReference type="AlphaFoldDB" id="A0A2G9RBC7"/>
<dbReference type="EMBL" id="KV953683">
    <property type="protein sequence ID" value="PIO25134.1"/>
    <property type="molecule type" value="Genomic_DNA"/>
</dbReference>
<dbReference type="GO" id="GO:0009791">
    <property type="term" value="P:post-embryonic development"/>
    <property type="evidence" value="ECO:0007669"/>
    <property type="project" value="UniProtKB-ARBA"/>
</dbReference>
<evidence type="ECO:0000256" key="6">
    <source>
        <dbReference type="ARBA" id="ARBA00023163"/>
    </source>
</evidence>
<keyword evidence="3 8" id="KW-0863">Zinc-finger</keyword>
<protein>
    <recommendedName>
        <fullName evidence="9">BED-type domain-containing protein</fullName>
    </recommendedName>
</protein>
<dbReference type="GO" id="GO:0005634">
    <property type="term" value="C:nucleus"/>
    <property type="evidence" value="ECO:0007669"/>
    <property type="project" value="UniProtKB-SubCell"/>
</dbReference>
<dbReference type="InterPro" id="IPR052035">
    <property type="entry name" value="ZnF_BED_domain_contain"/>
</dbReference>
<dbReference type="InterPro" id="IPR003656">
    <property type="entry name" value="Znf_BED"/>
</dbReference>
<evidence type="ECO:0000256" key="3">
    <source>
        <dbReference type="ARBA" id="ARBA00022771"/>
    </source>
</evidence>
<feature type="domain" description="BED-type" evidence="9">
    <location>
        <begin position="11"/>
        <end position="69"/>
    </location>
</feature>
<dbReference type="PROSITE" id="PS50808">
    <property type="entry name" value="ZF_BED"/>
    <property type="match status" value="1"/>
</dbReference>
<evidence type="ECO:0000256" key="5">
    <source>
        <dbReference type="ARBA" id="ARBA00023015"/>
    </source>
</evidence>
<evidence type="ECO:0000256" key="7">
    <source>
        <dbReference type="ARBA" id="ARBA00023242"/>
    </source>
</evidence>
<evidence type="ECO:0000256" key="1">
    <source>
        <dbReference type="ARBA" id="ARBA00004123"/>
    </source>
</evidence>
<gene>
    <name evidence="10" type="ORF">AB205_0043580</name>
</gene>
<dbReference type="SUPFAM" id="SSF57667">
    <property type="entry name" value="beta-beta-alpha zinc fingers"/>
    <property type="match status" value="1"/>
</dbReference>
<keyword evidence="5" id="KW-0805">Transcription regulation</keyword>
<evidence type="ECO:0000313" key="11">
    <source>
        <dbReference type="Proteomes" id="UP000228934"/>
    </source>
</evidence>
<keyword evidence="2" id="KW-0479">Metal-binding</keyword>
<sequence length="181" mass="20497">MILFYVTSKRWTMSAVWKYFKVSDKDPKFAICALCSTEISRGGTVPKNFSTTGLIHHLKTWHPVQHSDYKKTVPLSKSASGLTLSVATVFEKVKKYASNSPKAHAITAKIMEFTALDNQPFSVVEHIGFRRLKQHIEPRSSLPSRCYFADTSLHELFSSVRKHVQELMTTDIIAISFTTDI</sequence>
<dbReference type="Proteomes" id="UP000228934">
    <property type="component" value="Unassembled WGS sequence"/>
</dbReference>
<dbReference type="InterPro" id="IPR036236">
    <property type="entry name" value="Znf_C2H2_sf"/>
</dbReference>
<keyword evidence="11" id="KW-1185">Reference proteome</keyword>
<dbReference type="Pfam" id="PF02892">
    <property type="entry name" value="zf-BED"/>
    <property type="match status" value="1"/>
</dbReference>
<dbReference type="PANTHER" id="PTHR46481">
    <property type="entry name" value="ZINC FINGER BED DOMAIN-CONTAINING PROTEIN 4"/>
    <property type="match status" value="1"/>
</dbReference>
<evidence type="ECO:0000259" key="9">
    <source>
        <dbReference type="PROSITE" id="PS50808"/>
    </source>
</evidence>
<dbReference type="OrthoDB" id="9028775at2759"/>
<reference evidence="11" key="1">
    <citation type="journal article" date="2017" name="Nat. Commun.">
        <title>The North American bullfrog draft genome provides insight into hormonal regulation of long noncoding RNA.</title>
        <authorList>
            <person name="Hammond S.A."/>
            <person name="Warren R.L."/>
            <person name="Vandervalk B.P."/>
            <person name="Kucuk E."/>
            <person name="Khan H."/>
            <person name="Gibb E.A."/>
            <person name="Pandoh P."/>
            <person name="Kirk H."/>
            <person name="Zhao Y."/>
            <person name="Jones M."/>
            <person name="Mungall A.J."/>
            <person name="Coope R."/>
            <person name="Pleasance S."/>
            <person name="Moore R.A."/>
            <person name="Holt R.A."/>
            <person name="Round J.M."/>
            <person name="Ohora S."/>
            <person name="Walle B.V."/>
            <person name="Veldhoen N."/>
            <person name="Helbing C.C."/>
            <person name="Birol I."/>
        </authorList>
    </citation>
    <scope>NUCLEOTIDE SEQUENCE [LARGE SCALE GENOMIC DNA]</scope>
</reference>
<keyword evidence="6" id="KW-0804">Transcription</keyword>
<keyword evidence="4" id="KW-0862">Zinc</keyword>
<accession>A0A2G9RBC7</accession>
<evidence type="ECO:0000256" key="4">
    <source>
        <dbReference type="ARBA" id="ARBA00022833"/>
    </source>
</evidence>
<keyword evidence="7" id="KW-0539">Nucleus</keyword>
<dbReference type="GO" id="GO:0008270">
    <property type="term" value="F:zinc ion binding"/>
    <property type="evidence" value="ECO:0007669"/>
    <property type="project" value="UniProtKB-KW"/>
</dbReference>
<comment type="subcellular location">
    <subcellularLocation>
        <location evidence="1">Nucleus</location>
    </subcellularLocation>
</comment>
<dbReference type="SUPFAM" id="SSF140996">
    <property type="entry name" value="Hermes dimerisation domain"/>
    <property type="match status" value="1"/>
</dbReference>
<name>A0A2G9RBC7_AQUCT</name>